<keyword evidence="2" id="KW-1185">Reference proteome</keyword>
<reference evidence="1 2" key="1">
    <citation type="submission" date="2019-06" db="EMBL/GenBank/DDBJ databases">
        <authorList>
            <person name="Li M."/>
        </authorList>
    </citation>
    <scope>NUCLEOTIDE SEQUENCE [LARGE SCALE GENOMIC DNA]</scope>
    <source>
        <strain evidence="1 2">BGMRC6574</strain>
    </source>
</reference>
<evidence type="ECO:0000313" key="2">
    <source>
        <dbReference type="Proteomes" id="UP000320314"/>
    </source>
</evidence>
<name>A0A506UEE4_9HYPH</name>
<comment type="caution">
    <text evidence="1">The sequence shown here is derived from an EMBL/GenBank/DDBJ whole genome shotgun (WGS) entry which is preliminary data.</text>
</comment>
<dbReference type="SUPFAM" id="SSF52799">
    <property type="entry name" value="(Phosphotyrosine protein) phosphatases II"/>
    <property type="match status" value="1"/>
</dbReference>
<proteinExistence type="predicted"/>
<organism evidence="1 2">
    <name type="scientific">Pararhizobium mangrovi</name>
    <dbReference type="NCBI Taxonomy" id="2590452"/>
    <lineage>
        <taxon>Bacteria</taxon>
        <taxon>Pseudomonadati</taxon>
        <taxon>Pseudomonadota</taxon>
        <taxon>Alphaproteobacteria</taxon>
        <taxon>Hyphomicrobiales</taxon>
        <taxon>Rhizobiaceae</taxon>
        <taxon>Rhizobium/Agrobacterium group</taxon>
        <taxon>Pararhizobium</taxon>
    </lineage>
</organism>
<dbReference type="Gene3D" id="3.90.190.10">
    <property type="entry name" value="Protein tyrosine phosphatase superfamily"/>
    <property type="match status" value="1"/>
</dbReference>
<dbReference type="PROSITE" id="PS00383">
    <property type="entry name" value="TYR_PHOSPHATASE_1"/>
    <property type="match status" value="1"/>
</dbReference>
<dbReference type="EMBL" id="VHLH01000002">
    <property type="protein sequence ID" value="TPW32008.1"/>
    <property type="molecule type" value="Genomic_DNA"/>
</dbReference>
<dbReference type="InterPro" id="IPR029021">
    <property type="entry name" value="Prot-tyrosine_phosphatase-like"/>
</dbReference>
<evidence type="ECO:0000313" key="1">
    <source>
        <dbReference type="EMBL" id="TPW32008.1"/>
    </source>
</evidence>
<dbReference type="RefSeq" id="WP_141165364.1">
    <property type="nucleotide sequence ID" value="NZ_VHLH01000002.1"/>
</dbReference>
<sequence length="177" mass="18974">MPTLLVAPLSRIAETSIDHGACEMISLLGAGHAFHRPASIARDRHLSVDFNDIAEDMPGFVAPQTEHVRRILAFAETWDQRAPLLIHCWMGISRSPAAAILIALALAPEDDEVRLAQALRAASPSATPNPRLIALGDALLGRGGRLERAVRDIGRGSDAMEGEPFALTFGVSEKIQA</sequence>
<gene>
    <name evidence="1" type="ORF">FJU11_02130</name>
</gene>
<protein>
    <submittedName>
        <fullName evidence="1">Protein tyrosine phosphatase</fullName>
    </submittedName>
</protein>
<dbReference type="AlphaFoldDB" id="A0A506UEE4"/>
<accession>A0A506UEE4</accession>
<dbReference type="InterPro" id="IPR016130">
    <property type="entry name" value="Tyr_Pase_AS"/>
</dbReference>
<dbReference type="Proteomes" id="UP000320314">
    <property type="component" value="Unassembled WGS sequence"/>
</dbReference>
<dbReference type="OrthoDB" id="9794527at2"/>